<dbReference type="InterPro" id="IPR011333">
    <property type="entry name" value="SKP1/BTB/POZ_sf"/>
</dbReference>
<dbReference type="SUPFAM" id="SSF54695">
    <property type="entry name" value="POZ domain"/>
    <property type="match status" value="1"/>
</dbReference>
<evidence type="ECO:0000259" key="3">
    <source>
        <dbReference type="PROSITE" id="PS50097"/>
    </source>
</evidence>
<dbReference type="InterPro" id="IPR001258">
    <property type="entry name" value="NHL_repeat"/>
</dbReference>
<dbReference type="CDD" id="cd18186">
    <property type="entry name" value="BTB_POZ_ZBTB_KLHL-like"/>
    <property type="match status" value="1"/>
</dbReference>
<accession>A0A7S1DIU1</accession>
<dbReference type="PROSITE" id="PS51125">
    <property type="entry name" value="NHL"/>
    <property type="match status" value="1"/>
</dbReference>
<sequence length="678" mass="75022">MSEKAEEELPGPRLGHGQRWSLESVCNREARRSEEWSVPGRFDAMFDRRYIARMQQRCGALLEQALNCSDLADMSFNLDEGPGLVKGHRSVLSSLSEGFEGMFRHEMQEQRTSTVSIKGVSTIAFKGFLEWIYLGKGAHHFKQADGRELYVLSEMYGVNDLKEWLSNDGLNSESLLAACEFAMLPEGDRGPLLRHCMSKAFTYMEGVQEMSLLGVRAEIVLEVMKSFASKANKVGVYAYEGGPNDRDLQPIGIQVPFNTPAEMIARFLLKWWQLNDLGKKSVETSSTQTAEKDEQEALEGLGKAANANDEKSCVCVDDAMVDEMLELIDWDRVSTKFLKILVSPSGLLSDKRLLELYERRLMSNSLAERSAPYVFKMAYEGPVSYPRRAVSLGRIALGRNDELLAVTDTQNGQVCMFETETGQLLHTSEANPDSPEGHAICRGLAFRESDLYLSVHNPDHKQILIFDSALQYKGSFGDWGEGAGEMRDPDGLAFTNEGMLLVGDVGNSRIQVLRHDGSSVHQFPVQQNSDAIARGVLPCGGQLTLSDLDIAVGRAGIVVAAGGFYQSSSFDMLQVYSHDGDLIWYTQLRDVHQPDIAPLRGVAMGAGGEIVTLAKPELQHEVYTSGVKIISFEGLLIREIMICDPQLSYFKCAVSVAVARDGSMFVADLGLQYVLRLV</sequence>
<dbReference type="Gene3D" id="3.30.710.10">
    <property type="entry name" value="Potassium Channel Kv1.1, Chain A"/>
    <property type="match status" value="1"/>
</dbReference>
<name>A0A7S1DIU1_HEMAN</name>
<reference evidence="4" key="1">
    <citation type="submission" date="2021-01" db="EMBL/GenBank/DDBJ databases">
        <authorList>
            <person name="Corre E."/>
            <person name="Pelletier E."/>
            <person name="Niang G."/>
            <person name="Scheremetjew M."/>
            <person name="Finn R."/>
            <person name="Kale V."/>
            <person name="Holt S."/>
            <person name="Cochrane G."/>
            <person name="Meng A."/>
            <person name="Brown T."/>
            <person name="Cohen L."/>
        </authorList>
    </citation>
    <scope>NUCLEOTIDE SEQUENCE</scope>
    <source>
        <strain evidence="4">CCMP644</strain>
    </source>
</reference>
<gene>
    <name evidence="4" type="ORF">HAND00432_LOCUS3568</name>
</gene>
<dbReference type="InterPro" id="IPR011042">
    <property type="entry name" value="6-blade_b-propeller_TolB-like"/>
</dbReference>
<dbReference type="PANTHER" id="PTHR24413">
    <property type="entry name" value="SPECKLE-TYPE POZ PROTEIN"/>
    <property type="match status" value="1"/>
</dbReference>
<evidence type="ECO:0000256" key="1">
    <source>
        <dbReference type="ARBA" id="ARBA00022737"/>
    </source>
</evidence>
<protein>
    <recommendedName>
        <fullName evidence="3">BTB domain-containing protein</fullName>
    </recommendedName>
</protein>
<dbReference type="AlphaFoldDB" id="A0A7S1DIU1"/>
<dbReference type="PROSITE" id="PS50097">
    <property type="entry name" value="BTB"/>
    <property type="match status" value="1"/>
</dbReference>
<dbReference type="EMBL" id="HBFX01005844">
    <property type="protein sequence ID" value="CAD8949050.1"/>
    <property type="molecule type" value="Transcribed_RNA"/>
</dbReference>
<proteinExistence type="predicted"/>
<organism evidence="4">
    <name type="scientific">Hemiselmis andersenii</name>
    <name type="common">Cryptophyte alga</name>
    <dbReference type="NCBI Taxonomy" id="464988"/>
    <lineage>
        <taxon>Eukaryota</taxon>
        <taxon>Cryptophyceae</taxon>
        <taxon>Cryptomonadales</taxon>
        <taxon>Hemiselmidaceae</taxon>
        <taxon>Hemiselmis</taxon>
    </lineage>
</organism>
<feature type="repeat" description="NHL" evidence="2">
    <location>
        <begin position="473"/>
        <end position="516"/>
    </location>
</feature>
<dbReference type="SUPFAM" id="SSF101898">
    <property type="entry name" value="NHL repeat"/>
    <property type="match status" value="1"/>
</dbReference>
<evidence type="ECO:0000313" key="4">
    <source>
        <dbReference type="EMBL" id="CAD8949050.1"/>
    </source>
</evidence>
<dbReference type="InterPro" id="IPR000210">
    <property type="entry name" value="BTB/POZ_dom"/>
</dbReference>
<evidence type="ECO:0000256" key="2">
    <source>
        <dbReference type="PROSITE-ProRule" id="PRU00504"/>
    </source>
</evidence>
<keyword evidence="1" id="KW-0677">Repeat</keyword>
<dbReference type="Pfam" id="PF00651">
    <property type="entry name" value="BTB"/>
    <property type="match status" value="1"/>
</dbReference>
<feature type="domain" description="BTB" evidence="3">
    <location>
        <begin position="72"/>
        <end position="136"/>
    </location>
</feature>
<dbReference type="Gene3D" id="2.120.10.30">
    <property type="entry name" value="TolB, C-terminal domain"/>
    <property type="match status" value="1"/>
</dbReference>